<dbReference type="RefSeq" id="WP_061405366.1">
    <property type="nucleotide sequence ID" value="NZ_CP014485.1"/>
</dbReference>
<gene>
    <name evidence="4" type="ORF">C0Q91_29805</name>
    <name evidence="3" type="ORF">C0Q92_29580</name>
</gene>
<evidence type="ECO:0000256" key="1">
    <source>
        <dbReference type="SAM" id="Coils"/>
    </source>
</evidence>
<feature type="coiled-coil region" evidence="1">
    <location>
        <begin position="122"/>
        <end position="152"/>
    </location>
</feature>
<accession>A0A126YCC7</accession>
<feature type="region of interest" description="Disordered" evidence="2">
    <location>
        <begin position="305"/>
        <end position="325"/>
    </location>
</feature>
<protein>
    <submittedName>
        <fullName evidence="3">Uncharacterized protein</fullName>
    </submittedName>
</protein>
<evidence type="ECO:0000313" key="3">
    <source>
        <dbReference type="EMBL" id="RZE16107.1"/>
    </source>
</evidence>
<evidence type="ECO:0000256" key="2">
    <source>
        <dbReference type="SAM" id="MobiDB-lite"/>
    </source>
</evidence>
<name>A0A126YCC7_9ACTN</name>
<keyword evidence="1" id="KW-0175">Coiled coil</keyword>
<proteinExistence type="predicted"/>
<sequence>MASGAGQRIAEALAETGRDDRETALLVLELAVGWAAGALVGGTPESGDDGAEALAVLSALDDALAEVPALAGALPVLLESARAGGQLRRSAEELTAGLAALAERVTVERERLDGLRAGEAALRARVAEHEELRREAAELERLTRLAAQAEALGAQRAEIGARLDALRARDPEAADRALRTDAESLLRLTGEQLALLAPRTREALEEVAATQRELSDTEQRLRESERELDALHSKLTEVRTAYEPSFGALARHARADRELAAALREAADAGGEEADGGLTLAEVAALTATVERRLADADRVLSRALAERSGPEADGAKKITGSPAA</sequence>
<evidence type="ECO:0000313" key="4">
    <source>
        <dbReference type="EMBL" id="RZE32057.1"/>
    </source>
</evidence>
<feature type="compositionally biased region" description="Basic and acidic residues" evidence="2">
    <location>
        <begin position="305"/>
        <end position="317"/>
    </location>
</feature>
<dbReference type="EMBL" id="PKLK01000033">
    <property type="protein sequence ID" value="RZE32057.1"/>
    <property type="molecule type" value="Genomic_DNA"/>
</dbReference>
<dbReference type="AlphaFoldDB" id="A0A126YCC7"/>
<evidence type="ECO:0000313" key="5">
    <source>
        <dbReference type="Proteomes" id="UP000292095"/>
    </source>
</evidence>
<dbReference type="Proteomes" id="UP000292095">
    <property type="component" value="Unassembled WGS sequence"/>
</dbReference>
<feature type="coiled-coil region" evidence="1">
    <location>
        <begin position="200"/>
        <end position="241"/>
    </location>
</feature>
<dbReference type="Proteomes" id="UP000292693">
    <property type="component" value="Unassembled WGS sequence"/>
</dbReference>
<dbReference type="EMBL" id="PKLL01000028">
    <property type="protein sequence ID" value="RZE16107.1"/>
    <property type="molecule type" value="Genomic_DNA"/>
</dbReference>
<comment type="caution">
    <text evidence="3">The sequence shown here is derived from an EMBL/GenBank/DDBJ whole genome shotgun (WGS) entry which is preliminary data.</text>
</comment>
<dbReference type="GeneID" id="97271545"/>
<evidence type="ECO:0000313" key="6">
    <source>
        <dbReference type="Proteomes" id="UP000292693"/>
    </source>
</evidence>
<reference evidence="5 6" key="1">
    <citation type="submission" date="2017-12" db="EMBL/GenBank/DDBJ databases">
        <title>Population genomics insights into the ecological differentiation and adaptive evolution in streptomycetes.</title>
        <authorList>
            <person name="Li Y."/>
            <person name="Huang Y."/>
        </authorList>
    </citation>
    <scope>NUCLEOTIDE SEQUENCE [LARGE SCALE GENOMIC DNA]</scope>
    <source>
        <strain evidence="4 5">FXJ.2339</strain>
        <strain evidence="3 6">NBRC 100770</strain>
    </source>
</reference>
<organism evidence="3 6">
    <name type="scientific">Streptomyces albidoflavus</name>
    <dbReference type="NCBI Taxonomy" id="1886"/>
    <lineage>
        <taxon>Bacteria</taxon>
        <taxon>Bacillati</taxon>
        <taxon>Actinomycetota</taxon>
        <taxon>Actinomycetes</taxon>
        <taxon>Kitasatosporales</taxon>
        <taxon>Streptomycetaceae</taxon>
        <taxon>Streptomyces</taxon>
        <taxon>Streptomyces albidoflavus group</taxon>
    </lineage>
</organism>